<comment type="subcellular location">
    <subcellularLocation>
        <location evidence="1">Nucleus</location>
    </subcellularLocation>
</comment>
<evidence type="ECO:0000256" key="3">
    <source>
        <dbReference type="ARBA" id="ARBA00022737"/>
    </source>
</evidence>
<dbReference type="InterPro" id="IPR050888">
    <property type="entry name" value="ZnF_C2H2-type_TF"/>
</dbReference>
<dbReference type="GO" id="GO:0008270">
    <property type="term" value="F:zinc ion binding"/>
    <property type="evidence" value="ECO:0007669"/>
    <property type="project" value="UniProtKB-KW"/>
</dbReference>
<dbReference type="EMBL" id="JAEAOA010000324">
    <property type="protein sequence ID" value="KAK3585079.1"/>
    <property type="molecule type" value="Genomic_DNA"/>
</dbReference>
<reference evidence="10" key="1">
    <citation type="journal article" date="2021" name="Genome Biol. Evol.">
        <title>A High-Quality Reference Genome for a Parasitic Bivalve with Doubly Uniparental Inheritance (Bivalvia: Unionida).</title>
        <authorList>
            <person name="Smith C.H."/>
        </authorList>
    </citation>
    <scope>NUCLEOTIDE SEQUENCE</scope>
    <source>
        <strain evidence="10">CHS0354</strain>
    </source>
</reference>
<evidence type="ECO:0000256" key="4">
    <source>
        <dbReference type="ARBA" id="ARBA00022771"/>
    </source>
</evidence>
<feature type="region of interest" description="Disordered" evidence="8">
    <location>
        <begin position="478"/>
        <end position="498"/>
    </location>
</feature>
<feature type="domain" description="C2H2-type" evidence="9">
    <location>
        <begin position="1026"/>
        <end position="1053"/>
    </location>
</feature>
<evidence type="ECO:0000313" key="11">
    <source>
        <dbReference type="Proteomes" id="UP001195483"/>
    </source>
</evidence>
<evidence type="ECO:0000259" key="9">
    <source>
        <dbReference type="PROSITE" id="PS50157"/>
    </source>
</evidence>
<keyword evidence="2" id="KW-0479">Metal-binding</keyword>
<evidence type="ECO:0000256" key="8">
    <source>
        <dbReference type="SAM" id="MobiDB-lite"/>
    </source>
</evidence>
<feature type="domain" description="C2H2-type" evidence="9">
    <location>
        <begin position="950"/>
        <end position="978"/>
    </location>
</feature>
<protein>
    <recommendedName>
        <fullName evidence="9">C2H2-type domain-containing protein</fullName>
    </recommendedName>
</protein>
<dbReference type="Gene3D" id="3.30.160.60">
    <property type="entry name" value="Classic Zinc Finger"/>
    <property type="match status" value="2"/>
</dbReference>
<dbReference type="SMART" id="SM00355">
    <property type="entry name" value="ZnF_C2H2"/>
    <property type="match status" value="7"/>
</dbReference>
<keyword evidence="4 7" id="KW-0863">Zinc-finger</keyword>
<evidence type="ECO:0000313" key="10">
    <source>
        <dbReference type="EMBL" id="KAK3585079.1"/>
    </source>
</evidence>
<dbReference type="PROSITE" id="PS00028">
    <property type="entry name" value="ZINC_FINGER_C2H2_1"/>
    <property type="match status" value="5"/>
</dbReference>
<dbReference type="PROSITE" id="PS50157">
    <property type="entry name" value="ZINC_FINGER_C2H2_2"/>
    <property type="match status" value="6"/>
</dbReference>
<reference evidence="10" key="2">
    <citation type="journal article" date="2021" name="Genome Biol. Evol.">
        <title>Developing a high-quality reference genome for a parasitic bivalve with doubly uniparental inheritance (Bivalvia: Unionida).</title>
        <authorList>
            <person name="Smith C.H."/>
        </authorList>
    </citation>
    <scope>NUCLEOTIDE SEQUENCE</scope>
    <source>
        <strain evidence="10">CHS0354</strain>
        <tissue evidence="10">Mantle</tissue>
    </source>
</reference>
<organism evidence="10 11">
    <name type="scientific">Potamilus streckersoni</name>
    <dbReference type="NCBI Taxonomy" id="2493646"/>
    <lineage>
        <taxon>Eukaryota</taxon>
        <taxon>Metazoa</taxon>
        <taxon>Spiralia</taxon>
        <taxon>Lophotrochozoa</taxon>
        <taxon>Mollusca</taxon>
        <taxon>Bivalvia</taxon>
        <taxon>Autobranchia</taxon>
        <taxon>Heteroconchia</taxon>
        <taxon>Palaeoheterodonta</taxon>
        <taxon>Unionida</taxon>
        <taxon>Unionoidea</taxon>
        <taxon>Unionidae</taxon>
        <taxon>Ambleminae</taxon>
        <taxon>Lampsilini</taxon>
        <taxon>Potamilus</taxon>
    </lineage>
</organism>
<feature type="domain" description="C2H2-type" evidence="9">
    <location>
        <begin position="1053"/>
        <end position="1080"/>
    </location>
</feature>
<evidence type="ECO:0000256" key="2">
    <source>
        <dbReference type="ARBA" id="ARBA00022723"/>
    </source>
</evidence>
<dbReference type="InterPro" id="IPR036236">
    <property type="entry name" value="Znf_C2H2_sf"/>
</dbReference>
<sequence>MSDKKPGTNPLLARYKSTVDCFYKGNPDTGKEIQGNSITFKRKGQNLKGDSESSLEKKARLENDGVCVSRESSVDRISVSSTNITKGSVSKECHDGKEGNLENKLIIINKREDSCGSAGTKTFLEENDVGLKNVSQENGIERNMISSVNVKQANEEPENKREKFIKTGDVAGFGDEGIFGEVNGKSSLSGEGSVDEGSCISVDDNTSSIMKISYNENEGKLEMVVEELSSANNKRDSVCSADKEARLRSVSQEGSVINANIMTEKLEKEGEKSTSAGKKESALKRKDSYVKMTTAIEEIMERKSVTKNTCKVFICNVCKVSFSSVEIQNHRKLCPSVVVKRLTVPELVSWLSFSPLKTKVILERLKENDIKLWSSTAHKVHNDVSRSLGQRFAKDSLHKPLSSSRAQKKLYQVVNSLEKEKEQENICASDNKYVCGKCRMTFTEVSNLKLHLLNHLTGPEELKLSSKTEELGDGLAKSNLQKPIPQENLSGPKSQKIAPGVKTQIISPGVKTQIISPPGVKTQIISPPGVKTQIISPGVKTQMISPGVKTQIISPGMKTQIISPGLQNQIISSPPTVMINNSYNPNSHESSPETKKNLASTRVETNMNSPGFRALNILLENKTSVKQQMSDIQTIPASVTQHVATQTTSRLQLQTNAVIQENNVKPPVAINNSWLTQETVGFPRIKQEVSDSLETCNQSLNMKPTWMGNDLQTTNSSRSVDVSLARGTNQVLDHDQPFTNHISHSSDLPPGTVTVTHDVRIQGGSSNNSTLSSDLCWFTNILTRDESDSSSDGSLSKTTGTGYASVVGSPAPNKSSLIVSKSLFNFGKTNSSISKSSSTVQNLATALPAPSPTAKALQALRDKLKNSHQAMVSQLPDKMTGPGQKSLSKMSKKSQQESRRKSRTPSSDFKCSICSTMLRTADELRKHEVVHTLSSKLKDIVSRVKKTEEFVCELCKMLFVKEELLKIHIHSAHQSPNKPVSSSREQAEEFVCGVCKQIFDTDNDLKTHITAVHRIKIEDSEENEVFYCGLCNKSFQTSSELENHMPVHAVDKFVCGICNLPFIQSKHLIEHMSSHAGTSAL</sequence>
<dbReference type="SUPFAM" id="SSF57667">
    <property type="entry name" value="beta-beta-alpha zinc fingers"/>
    <property type="match status" value="1"/>
</dbReference>
<reference evidence="10" key="3">
    <citation type="submission" date="2023-05" db="EMBL/GenBank/DDBJ databases">
        <authorList>
            <person name="Smith C.H."/>
        </authorList>
    </citation>
    <scope>NUCLEOTIDE SEQUENCE</scope>
    <source>
        <strain evidence="10">CHS0354</strain>
        <tissue evidence="10">Mantle</tissue>
    </source>
</reference>
<comment type="caution">
    <text evidence="10">The sequence shown here is derived from an EMBL/GenBank/DDBJ whole genome shotgun (WGS) entry which is preliminary data.</text>
</comment>
<feature type="domain" description="C2H2-type" evidence="9">
    <location>
        <begin position="990"/>
        <end position="1013"/>
    </location>
</feature>
<accession>A0AAE0S4P7</accession>
<proteinExistence type="predicted"/>
<evidence type="ECO:0000256" key="7">
    <source>
        <dbReference type="PROSITE-ProRule" id="PRU00042"/>
    </source>
</evidence>
<gene>
    <name evidence="10" type="ORF">CHS0354_004268</name>
</gene>
<dbReference type="Proteomes" id="UP001195483">
    <property type="component" value="Unassembled WGS sequence"/>
</dbReference>
<feature type="domain" description="C2H2-type" evidence="9">
    <location>
        <begin position="433"/>
        <end position="455"/>
    </location>
</feature>
<keyword evidence="6" id="KW-0539">Nucleus</keyword>
<dbReference type="InterPro" id="IPR013087">
    <property type="entry name" value="Znf_C2H2_type"/>
</dbReference>
<keyword evidence="11" id="KW-1185">Reference proteome</keyword>
<keyword evidence="3" id="KW-0677">Repeat</keyword>
<name>A0AAE0S4P7_9BIVA</name>
<dbReference type="AlphaFoldDB" id="A0AAE0S4P7"/>
<evidence type="ECO:0000256" key="5">
    <source>
        <dbReference type="ARBA" id="ARBA00022833"/>
    </source>
</evidence>
<evidence type="ECO:0000256" key="6">
    <source>
        <dbReference type="ARBA" id="ARBA00023242"/>
    </source>
</evidence>
<dbReference type="GO" id="GO:0005634">
    <property type="term" value="C:nucleus"/>
    <property type="evidence" value="ECO:0007669"/>
    <property type="project" value="UniProtKB-SubCell"/>
</dbReference>
<feature type="region of interest" description="Disordered" evidence="8">
    <location>
        <begin position="866"/>
        <end position="908"/>
    </location>
</feature>
<evidence type="ECO:0000256" key="1">
    <source>
        <dbReference type="ARBA" id="ARBA00004123"/>
    </source>
</evidence>
<dbReference type="Pfam" id="PF00096">
    <property type="entry name" value="zf-C2H2"/>
    <property type="match status" value="2"/>
</dbReference>
<feature type="domain" description="C2H2-type" evidence="9">
    <location>
        <begin position="909"/>
        <end position="936"/>
    </location>
</feature>
<keyword evidence="5" id="KW-0862">Zinc</keyword>
<dbReference type="PANTHER" id="PTHR24406">
    <property type="entry name" value="TRANSCRIPTIONAL REPRESSOR CTCFL-RELATED"/>
    <property type="match status" value="1"/>
</dbReference>